<comment type="caution">
    <text evidence="1">The sequence shown here is derived from an EMBL/GenBank/DDBJ whole genome shotgun (WGS) entry which is preliminary data.</text>
</comment>
<evidence type="ECO:0000313" key="1">
    <source>
        <dbReference type="EMBL" id="GKY89236.1"/>
    </source>
</evidence>
<accession>A0ABQ5LW77</accession>
<evidence type="ECO:0000313" key="2">
    <source>
        <dbReference type="Proteomes" id="UP001144205"/>
    </source>
</evidence>
<dbReference type="EMBL" id="BROH01000010">
    <property type="protein sequence ID" value="GKY89236.1"/>
    <property type="molecule type" value="Genomic_DNA"/>
</dbReference>
<keyword evidence="2" id="KW-1185">Reference proteome</keyword>
<name>A0ABQ5LW77_9RHOB</name>
<gene>
    <name evidence="1" type="ORF">STA1M1_31050</name>
</gene>
<protein>
    <submittedName>
        <fullName evidence="1">Uncharacterized protein</fullName>
    </submittedName>
</protein>
<organism evidence="1 2">
    <name type="scientific">Sinisalibacter aestuarii</name>
    <dbReference type="NCBI Taxonomy" id="2949426"/>
    <lineage>
        <taxon>Bacteria</taxon>
        <taxon>Pseudomonadati</taxon>
        <taxon>Pseudomonadota</taxon>
        <taxon>Alphaproteobacteria</taxon>
        <taxon>Rhodobacterales</taxon>
        <taxon>Roseobacteraceae</taxon>
        <taxon>Sinisalibacter</taxon>
    </lineage>
</organism>
<dbReference type="Proteomes" id="UP001144205">
    <property type="component" value="Unassembled WGS sequence"/>
</dbReference>
<proteinExistence type="predicted"/>
<reference evidence="1" key="1">
    <citation type="journal article" date="2023" name="Int. J. Syst. Evol. Microbiol.">
        <title>Sinisalibacter aestuarii sp. nov., isolated from estuarine sediment of the Arakawa River.</title>
        <authorList>
            <person name="Arafat S.T."/>
            <person name="Hirano S."/>
            <person name="Sato A."/>
            <person name="Takeuchi K."/>
            <person name="Yasuda T."/>
            <person name="Terahara T."/>
            <person name="Hamada M."/>
            <person name="Kobayashi T."/>
        </authorList>
    </citation>
    <scope>NUCLEOTIDE SEQUENCE</scope>
    <source>
        <strain evidence="1">B-399</strain>
    </source>
</reference>
<sequence length="217" mass="24404">MAARDRVVIDLVRCWNRMPTLVAGSDDVINVQILRDPANWAAAQLVPTAPPSIKRRLTNLYRRETFFSRKGYYDGYQYQQIIEAAINRDHPLFRFSRPTVDELRRAPAYIRLLAFWWGANTTLARSLMAANQTYVAVSLSEFSTNPKQQIARIAAAAGWSNTHVDVGAVRVARESFGTTSPLWKSAAQWLAIPVDIVTEGGGTAARMVDAFRRAEQY</sequence>